<dbReference type="AlphaFoldDB" id="A0A7D7RDV6"/>
<dbReference type="Proteomes" id="UP000515663">
    <property type="component" value="Chromosome"/>
</dbReference>
<reference evidence="2" key="1">
    <citation type="submission" date="2020-07" db="EMBL/GenBank/DDBJ databases">
        <title>novel species isolated from the respiratory tract of Marmot.</title>
        <authorList>
            <person name="Zhang G."/>
        </authorList>
    </citation>
    <scope>NUCLEOTIDE SEQUENCE [LARGE SCALE GENOMIC DNA]</scope>
    <source>
        <strain evidence="2">686</strain>
    </source>
</reference>
<accession>A0A7D7RDV6</accession>
<sequence length="240" mass="24339">MAVCALTVVGGCSSEPAAAPAPRAAADLLLSASVLPAGFTLAPLSVSELTAGNRAGIEAAKSTRVTPEYCRPTADAALNGQLSADNSAVLAARDGASGGLVELVTTAPRDIDADRLTTTGRCARTTTEITSGNLAGSRVVTEYTELPAPEIEGGLIAGEQMLLTRSEVTTTLPDGGVRRQIGFAGYAALDRPTSGRVTVQLTVSGTATPATTPPTEPAEPVDAETFTNLFDAAVERVTTP</sequence>
<keyword evidence="2" id="KW-1185">Reference proteome</keyword>
<evidence type="ECO:0000313" key="2">
    <source>
        <dbReference type="Proteomes" id="UP000515663"/>
    </source>
</evidence>
<organism evidence="1 2">
    <name type="scientific">Gordonia jinghuaiqii</name>
    <dbReference type="NCBI Taxonomy" id="2758710"/>
    <lineage>
        <taxon>Bacteria</taxon>
        <taxon>Bacillati</taxon>
        <taxon>Actinomycetota</taxon>
        <taxon>Actinomycetes</taxon>
        <taxon>Mycobacteriales</taxon>
        <taxon>Gordoniaceae</taxon>
        <taxon>Gordonia</taxon>
    </lineage>
</organism>
<evidence type="ECO:0000313" key="1">
    <source>
        <dbReference type="EMBL" id="QMT03710.1"/>
    </source>
</evidence>
<dbReference type="EMBL" id="CP059491">
    <property type="protein sequence ID" value="QMT03710.1"/>
    <property type="molecule type" value="Genomic_DNA"/>
</dbReference>
<name>A0A7D7RDV6_9ACTN</name>
<protein>
    <recommendedName>
        <fullName evidence="3">DUF5642 domain-containing protein</fullName>
    </recommendedName>
</protein>
<dbReference type="KEGG" id="gji:H1R19_03280"/>
<evidence type="ECO:0008006" key="3">
    <source>
        <dbReference type="Google" id="ProtNLM"/>
    </source>
</evidence>
<proteinExistence type="predicted"/>
<gene>
    <name evidence="1" type="ORF">H1R19_03280</name>
</gene>